<organism evidence="2">
    <name type="scientific">Theileria annulata</name>
    <dbReference type="NCBI Taxonomy" id="5874"/>
    <lineage>
        <taxon>Eukaryota</taxon>
        <taxon>Sar</taxon>
        <taxon>Alveolata</taxon>
        <taxon>Apicomplexa</taxon>
        <taxon>Aconoidasida</taxon>
        <taxon>Piroplasmida</taxon>
        <taxon>Theileriidae</taxon>
        <taxon>Theileria</taxon>
    </lineage>
</organism>
<evidence type="ECO:0000313" key="3">
    <source>
        <dbReference type="EMBL" id="SVP93187.1"/>
    </source>
</evidence>
<protein>
    <submittedName>
        <fullName evidence="2">Uncharacterized protein</fullName>
    </submittedName>
</protein>
<evidence type="ECO:0000313" key="2">
    <source>
        <dbReference type="EMBL" id="SVP92382.1"/>
    </source>
</evidence>
<evidence type="ECO:0000256" key="1">
    <source>
        <dbReference type="SAM" id="MobiDB-lite"/>
    </source>
</evidence>
<dbReference type="AlphaFoldDB" id="A0A3B0MSA1"/>
<sequence>MNKLWVALTLVLVFAVALTIALTLTFVYKGRKKEEKEDKEEKVKKVVWKFKVEELDSGLKPSENVLEFDLNGNSDQTLGKYKLTLKPVSHTFDKTELSGRAFTSEPEMRLKGFSGDGSEVSFDKVVLCSGFTTFLKDDKVDFVSLWHTGDFHHYSTKGELLSKGPFPFAAGDPSKSPDKLDLPKGKDLEPTKPPVIPPPKEPEPTTPKEPVPTTPKEPEPTVPKKEEEKEKAEKKTYEKFIPLEEILPGEAVIDLSLYTFAIQEKPYEYEVNKVTVKISLANKVGQFKSFVYERKDGKIFKPVLSFDGTYVKLPDSSVKQLRSFLNERGEPLVVTYLDSARNRKSWAHKGKNEWELRSETLTEGLLEHFAAFLDRSTILDVSVKSGSYDGGLYTVQVSETTHVERKYQDFRSFTHKFYDVSGTGTNVKSKVYKYKHRSTELVGLPPKPEVSHVVVYFSRFDEELVKPLMITIFVELAELNYLYSLNNTYSLETNNEKILPKLELFASRFNPVASIDPTKRETYSPSVSEPSTLLYGKVVVECQNYNPTKQFVKCVHTLEFEGDRDPFNVSSIRHFSVSVPDIKVKNVETFHLRNEKPGLLLRFISSSERVTYLLKDGQYERSDFEDKELVEMLRFASYTEANYISVDLYNYSSYYYNGTFQEPKLHPEKTVVVKSENHKPFPHVLKVEHTLEKKSGVKALFKVFETNGFLSHLPDEKFKSLEAYFSFRVADHALMVVFHSQTSQFIYTWTGVRYVHEKNLGYYNLATRLKTLLYKVFEVLYLDLTPTKQFNITHVNADNKTEEVRVDVKEQGDVAQVLGDSSSVKKNHYTLPKCTEIRLIDGSLYSLKSPPGSHFTSALVFHWNKSDVKKPVFLIFISSDDSIVNLRLTKPRKWEKFNVLDYSKFVPDAIEAASS</sequence>
<gene>
    <name evidence="3" type="ORF">TAT_000217500</name>
    <name evidence="2" type="ORF">TAV_000217500</name>
</gene>
<feature type="compositionally biased region" description="Basic and acidic residues" evidence="1">
    <location>
        <begin position="175"/>
        <end position="190"/>
    </location>
</feature>
<reference evidence="2" key="1">
    <citation type="submission" date="2018-07" db="EMBL/GenBank/DDBJ databases">
        <authorList>
            <person name="Quirk P.G."/>
            <person name="Krulwich T.A."/>
        </authorList>
    </citation>
    <scope>NUCLEOTIDE SEQUENCE</scope>
    <source>
        <strain evidence="2">Anand</strain>
    </source>
</reference>
<proteinExistence type="predicted"/>
<dbReference type="VEuPathDB" id="PiroplasmaDB:TA02715"/>
<dbReference type="EMBL" id="UIVS01000003">
    <property type="protein sequence ID" value="SVP92382.1"/>
    <property type="molecule type" value="Genomic_DNA"/>
</dbReference>
<feature type="compositionally biased region" description="Basic and acidic residues" evidence="1">
    <location>
        <begin position="216"/>
        <end position="234"/>
    </location>
</feature>
<accession>A0A3B0MSA1</accession>
<feature type="compositionally biased region" description="Pro residues" evidence="1">
    <location>
        <begin position="191"/>
        <end position="215"/>
    </location>
</feature>
<name>A0A3B0MSA1_THEAN</name>
<feature type="region of interest" description="Disordered" evidence="1">
    <location>
        <begin position="165"/>
        <end position="234"/>
    </location>
</feature>
<dbReference type="EMBL" id="UIVT01000003">
    <property type="protein sequence ID" value="SVP93187.1"/>
    <property type="molecule type" value="Genomic_DNA"/>
</dbReference>